<dbReference type="SMART" id="SM00225">
    <property type="entry name" value="BTB"/>
    <property type="match status" value="2"/>
</dbReference>
<dbReference type="SUPFAM" id="SSF52540">
    <property type="entry name" value="P-loop containing nucleoside triphosphate hydrolases"/>
    <property type="match status" value="1"/>
</dbReference>
<evidence type="ECO:0000313" key="4">
    <source>
        <dbReference type="EMBL" id="KAK7477492.1"/>
    </source>
</evidence>
<keyword evidence="5" id="KW-1185">Reference proteome</keyword>
<dbReference type="PRINTS" id="PR00449">
    <property type="entry name" value="RASTRNSFRMNG"/>
</dbReference>
<dbReference type="InterPro" id="IPR000210">
    <property type="entry name" value="BTB/POZ_dom"/>
</dbReference>
<dbReference type="SMART" id="SM00173">
    <property type="entry name" value="RAS"/>
    <property type="match status" value="1"/>
</dbReference>
<dbReference type="InterPro" id="IPR011333">
    <property type="entry name" value="SKP1/BTB/POZ_sf"/>
</dbReference>
<keyword evidence="1" id="KW-0547">Nucleotide-binding</keyword>
<gene>
    <name evidence="4" type="ORF">BaRGS_00031256</name>
</gene>
<dbReference type="NCBIfam" id="TIGR00231">
    <property type="entry name" value="small_GTP"/>
    <property type="match status" value="1"/>
</dbReference>
<comment type="caution">
    <text evidence="4">The sequence shown here is derived from an EMBL/GenBank/DDBJ whole genome shotgun (WGS) entry which is preliminary data.</text>
</comment>
<evidence type="ECO:0000313" key="5">
    <source>
        <dbReference type="Proteomes" id="UP001519460"/>
    </source>
</evidence>
<dbReference type="InterPro" id="IPR003578">
    <property type="entry name" value="Small_GTPase_Rho"/>
</dbReference>
<accession>A0ABD0JRH6</accession>
<dbReference type="PROSITE" id="PS51421">
    <property type="entry name" value="RAS"/>
    <property type="match status" value="1"/>
</dbReference>
<feature type="domain" description="BTB" evidence="3">
    <location>
        <begin position="482"/>
        <end position="545"/>
    </location>
</feature>
<dbReference type="GO" id="GO:0005525">
    <property type="term" value="F:GTP binding"/>
    <property type="evidence" value="ECO:0007669"/>
    <property type="project" value="UniProtKB-KW"/>
</dbReference>
<dbReference type="SUPFAM" id="SSF54695">
    <property type="entry name" value="POZ domain"/>
    <property type="match status" value="2"/>
</dbReference>
<dbReference type="Gene3D" id="3.30.710.10">
    <property type="entry name" value="Potassium Channel Kv1.1, Chain A"/>
    <property type="match status" value="2"/>
</dbReference>
<protein>
    <recommendedName>
        <fullName evidence="3">BTB domain-containing protein</fullName>
    </recommendedName>
</protein>
<feature type="domain" description="BTB" evidence="3">
    <location>
        <begin position="263"/>
        <end position="327"/>
    </location>
</feature>
<reference evidence="4 5" key="1">
    <citation type="journal article" date="2023" name="Sci. Data">
        <title>Genome assembly of the Korean intertidal mud-creeper Batillaria attramentaria.</title>
        <authorList>
            <person name="Patra A.K."/>
            <person name="Ho P.T."/>
            <person name="Jun S."/>
            <person name="Lee S.J."/>
            <person name="Kim Y."/>
            <person name="Won Y.J."/>
        </authorList>
    </citation>
    <scope>NUCLEOTIDE SEQUENCE [LARGE SCALE GENOMIC DNA]</scope>
    <source>
        <strain evidence="4">Wonlab-2016</strain>
    </source>
</reference>
<dbReference type="SMART" id="SM00175">
    <property type="entry name" value="RAB"/>
    <property type="match status" value="1"/>
</dbReference>
<dbReference type="PROSITE" id="PS50097">
    <property type="entry name" value="BTB"/>
    <property type="match status" value="2"/>
</dbReference>
<keyword evidence="2" id="KW-0342">GTP-binding</keyword>
<organism evidence="4 5">
    <name type="scientific">Batillaria attramentaria</name>
    <dbReference type="NCBI Taxonomy" id="370345"/>
    <lineage>
        <taxon>Eukaryota</taxon>
        <taxon>Metazoa</taxon>
        <taxon>Spiralia</taxon>
        <taxon>Lophotrochozoa</taxon>
        <taxon>Mollusca</taxon>
        <taxon>Gastropoda</taxon>
        <taxon>Caenogastropoda</taxon>
        <taxon>Sorbeoconcha</taxon>
        <taxon>Cerithioidea</taxon>
        <taxon>Batillariidae</taxon>
        <taxon>Batillaria</taxon>
    </lineage>
</organism>
<dbReference type="CDD" id="cd18499">
    <property type="entry name" value="BACK_RHOBTB"/>
    <property type="match status" value="1"/>
</dbReference>
<sequence>MVNQPHPNDEVVKCVVVGDSGVGKTCLVCAWACNAQYDLKKLVKTHVATVWAIDHYQRDIEVLERSWCEVDGVRVSLRLWDTFGYHDKDRRFAYRGADVVLLCFSTVRPSSLRNVKTIWYPEIRRFCPTTPIILAGTQTDLRYLYNDDDYLKLEKGLMYKDIHEADIVTPAMGHEVAKDIGAPFYESSVLTKFGVSDIFINSVRAALIERRKLKFWNTQLRRVQRPLIQQPVVIPTPALPSIIIAPPSPQPGLPAMLYDQSECDVTFVLRGVCLEAHRVILAVSCQVFEDLFSCEEFSKVPARLRQQPSHIETLRDAFRTQSVTSEDECLLDNDVNGQAASPETGAAMLVTSTASLSPTHSPPAVYPLTIFYNHPAIEAVEVKNLVDPFTTERTELRTFITLHPDITVRACQLVLEFLYSGNVCQITDAGSVREVRRAAELLGLNDLLLGLDSLLTGELYLCAEVEKQVSDTKQARLRTLALNVLFEVDDGQVAAHKVLLMAGCEMMYAMFSNHFLESSADVVSFSGVNCDTFRALMEYIYTGEVTSLGSADCMSLIVTANRLCLPRLVNLAEAYIVSELQRTDRKVPDCVEEAALLLEPCELHNANQLTRWCERFLSIHYRELTQMFGKLFRSLPKENQDAIEKKRWPPVWHLKEMERYERQTHDRFSYPAQRQRQDYNRCFSGCLCFSRRARHRLNDPVDLPM</sequence>
<dbReference type="PROSITE" id="PS51419">
    <property type="entry name" value="RAB"/>
    <property type="match status" value="1"/>
</dbReference>
<proteinExistence type="predicted"/>
<evidence type="ECO:0000256" key="2">
    <source>
        <dbReference type="ARBA" id="ARBA00023134"/>
    </source>
</evidence>
<dbReference type="EMBL" id="JACVVK020000348">
    <property type="protein sequence ID" value="KAK7477492.1"/>
    <property type="molecule type" value="Genomic_DNA"/>
</dbReference>
<dbReference type="PROSITE" id="PS51420">
    <property type="entry name" value="RHO"/>
    <property type="match status" value="1"/>
</dbReference>
<dbReference type="InterPro" id="IPR027417">
    <property type="entry name" value="P-loop_NTPase"/>
</dbReference>
<evidence type="ECO:0000256" key="1">
    <source>
        <dbReference type="ARBA" id="ARBA00022741"/>
    </source>
</evidence>
<evidence type="ECO:0000259" key="3">
    <source>
        <dbReference type="PROSITE" id="PS50097"/>
    </source>
</evidence>
<dbReference type="PANTHER" id="PTHR24072">
    <property type="entry name" value="RHO FAMILY GTPASE"/>
    <property type="match status" value="1"/>
</dbReference>
<dbReference type="Pfam" id="PF00651">
    <property type="entry name" value="BTB"/>
    <property type="match status" value="2"/>
</dbReference>
<dbReference type="InterPro" id="IPR001806">
    <property type="entry name" value="Small_GTPase"/>
</dbReference>
<dbReference type="Pfam" id="PF00071">
    <property type="entry name" value="Ras"/>
    <property type="match status" value="1"/>
</dbReference>
<dbReference type="SMART" id="SM00174">
    <property type="entry name" value="RHO"/>
    <property type="match status" value="1"/>
</dbReference>
<name>A0ABD0JRH6_9CAEN</name>
<dbReference type="AlphaFoldDB" id="A0ABD0JRH6"/>
<dbReference type="Gene3D" id="3.40.50.300">
    <property type="entry name" value="P-loop containing nucleotide triphosphate hydrolases"/>
    <property type="match status" value="1"/>
</dbReference>
<dbReference type="Proteomes" id="UP001519460">
    <property type="component" value="Unassembled WGS sequence"/>
</dbReference>
<dbReference type="InterPro" id="IPR005225">
    <property type="entry name" value="Small_GTP-bd"/>
</dbReference>